<keyword evidence="2" id="KW-1185">Reference proteome</keyword>
<dbReference type="SUPFAM" id="SSF53098">
    <property type="entry name" value="Ribonuclease H-like"/>
    <property type="match status" value="1"/>
</dbReference>
<accession>A0AAP0P6K6</accession>
<reference evidence="1 2" key="1">
    <citation type="submission" date="2024-01" db="EMBL/GenBank/DDBJ databases">
        <title>Genome assemblies of Stephania.</title>
        <authorList>
            <person name="Yang L."/>
        </authorList>
    </citation>
    <scope>NUCLEOTIDE SEQUENCE [LARGE SCALE GENOMIC DNA]</scope>
    <source>
        <strain evidence="1">JXDWG</strain>
        <tissue evidence="1">Leaf</tissue>
    </source>
</reference>
<sequence>MLFHFAIYDSCSAHVLDLVHADVWGPSSVSSTAGFNYYITSIDHSSIFTWIYHLKNKSDALQMFKLFKVRVENQFSTKSKKV</sequence>
<dbReference type="EMBL" id="JBBNAG010000005">
    <property type="protein sequence ID" value="KAK9132009.1"/>
    <property type="molecule type" value="Genomic_DNA"/>
</dbReference>
<dbReference type="PANTHER" id="PTHR42648:SF26">
    <property type="entry name" value="INTEGRASE CATALYTIC DOMAIN-CONTAINING PROTEIN"/>
    <property type="match status" value="1"/>
</dbReference>
<comment type="caution">
    <text evidence="1">The sequence shown here is derived from an EMBL/GenBank/DDBJ whole genome shotgun (WGS) entry which is preliminary data.</text>
</comment>
<evidence type="ECO:0000313" key="1">
    <source>
        <dbReference type="EMBL" id="KAK9132009.1"/>
    </source>
</evidence>
<evidence type="ECO:0000313" key="2">
    <source>
        <dbReference type="Proteomes" id="UP001419268"/>
    </source>
</evidence>
<dbReference type="Proteomes" id="UP001419268">
    <property type="component" value="Unassembled WGS sequence"/>
</dbReference>
<organism evidence="1 2">
    <name type="scientific">Stephania cephalantha</name>
    <dbReference type="NCBI Taxonomy" id="152367"/>
    <lineage>
        <taxon>Eukaryota</taxon>
        <taxon>Viridiplantae</taxon>
        <taxon>Streptophyta</taxon>
        <taxon>Embryophyta</taxon>
        <taxon>Tracheophyta</taxon>
        <taxon>Spermatophyta</taxon>
        <taxon>Magnoliopsida</taxon>
        <taxon>Ranunculales</taxon>
        <taxon>Menispermaceae</taxon>
        <taxon>Menispermoideae</taxon>
        <taxon>Cissampelideae</taxon>
        <taxon>Stephania</taxon>
    </lineage>
</organism>
<dbReference type="Gene3D" id="3.30.420.10">
    <property type="entry name" value="Ribonuclease H-like superfamily/Ribonuclease H"/>
    <property type="match status" value="1"/>
</dbReference>
<protein>
    <submittedName>
        <fullName evidence="1">Uncharacterized protein</fullName>
    </submittedName>
</protein>
<proteinExistence type="predicted"/>
<dbReference type="InterPro" id="IPR036397">
    <property type="entry name" value="RNaseH_sf"/>
</dbReference>
<dbReference type="InterPro" id="IPR012337">
    <property type="entry name" value="RNaseH-like_sf"/>
</dbReference>
<name>A0AAP0P6K6_9MAGN</name>
<dbReference type="GO" id="GO:0003676">
    <property type="term" value="F:nucleic acid binding"/>
    <property type="evidence" value="ECO:0007669"/>
    <property type="project" value="InterPro"/>
</dbReference>
<dbReference type="AlphaFoldDB" id="A0AAP0P6K6"/>
<gene>
    <name evidence="1" type="ORF">Scep_011537</name>
</gene>
<dbReference type="InterPro" id="IPR039537">
    <property type="entry name" value="Retrotran_Ty1/copia-like"/>
</dbReference>
<dbReference type="PANTHER" id="PTHR42648">
    <property type="entry name" value="TRANSPOSASE, PUTATIVE-RELATED"/>
    <property type="match status" value="1"/>
</dbReference>